<evidence type="ECO:0000313" key="3">
    <source>
        <dbReference type="Proteomes" id="UP000543030"/>
    </source>
</evidence>
<dbReference type="PANTHER" id="PTHR43677:SF11">
    <property type="entry name" value="ZINC-CONTAINING ALCOHOL DEHYDROGENASE"/>
    <property type="match status" value="1"/>
</dbReference>
<dbReference type="Pfam" id="PF00107">
    <property type="entry name" value="ADH_zinc_N"/>
    <property type="match status" value="1"/>
</dbReference>
<keyword evidence="3" id="KW-1185">Reference proteome</keyword>
<organism evidence="2 3">
    <name type="scientific">Silvimonas terrae</name>
    <dbReference type="NCBI Taxonomy" id="300266"/>
    <lineage>
        <taxon>Bacteria</taxon>
        <taxon>Pseudomonadati</taxon>
        <taxon>Pseudomonadota</taxon>
        <taxon>Betaproteobacteria</taxon>
        <taxon>Neisseriales</taxon>
        <taxon>Chitinibacteraceae</taxon>
        <taxon>Silvimonas</taxon>
    </lineage>
</organism>
<dbReference type="InterPro" id="IPR020843">
    <property type="entry name" value="ER"/>
</dbReference>
<dbReference type="EMBL" id="JACHHN010000003">
    <property type="protein sequence ID" value="MBB5190883.1"/>
    <property type="molecule type" value="Genomic_DNA"/>
</dbReference>
<dbReference type="InterPro" id="IPR036291">
    <property type="entry name" value="NAD(P)-bd_dom_sf"/>
</dbReference>
<dbReference type="EC" id="1.6.5.5" evidence="2"/>
<dbReference type="InterPro" id="IPR013149">
    <property type="entry name" value="ADH-like_C"/>
</dbReference>
<proteinExistence type="predicted"/>
<dbReference type="SUPFAM" id="SSF50129">
    <property type="entry name" value="GroES-like"/>
    <property type="match status" value="1"/>
</dbReference>
<dbReference type="Gene3D" id="3.40.50.720">
    <property type="entry name" value="NAD(P)-binding Rossmann-like Domain"/>
    <property type="match status" value="1"/>
</dbReference>
<dbReference type="PANTHER" id="PTHR43677">
    <property type="entry name" value="SHORT-CHAIN DEHYDROGENASE/REDUCTASE"/>
    <property type="match status" value="1"/>
</dbReference>
<dbReference type="SMART" id="SM00829">
    <property type="entry name" value="PKS_ER"/>
    <property type="match status" value="1"/>
</dbReference>
<dbReference type="SUPFAM" id="SSF51735">
    <property type="entry name" value="NAD(P)-binding Rossmann-fold domains"/>
    <property type="match status" value="1"/>
</dbReference>
<dbReference type="GO" id="GO:0003960">
    <property type="term" value="F:quinone reductase (NADPH) activity"/>
    <property type="evidence" value="ECO:0007669"/>
    <property type="project" value="UniProtKB-EC"/>
</dbReference>
<sequence>MKAAVVTAAGQLPVFAEFEKPVAAAGQQIVHVAASALSQLTRAKAAGTHYSSHGVFPFVAGVDGVGRLENGQRVYFFAPQAPFGAMGEYSVVDAAQCVPVPDELDDVTAAAAAIPGMSCWAALVERAGFVKGETVLVNGATGASGRLAVQIARYLGAGKIIATGRNPAALGWLQSAGADVVIPLDQAEDTLSAALVPHLAAGVDVVLDYLWGPSARTLLVSAAKHLPEGQQMRFVQIGSISGAEISLPAAVLRATAINLMGSGIGSVPLPRLLHVVGQVLQAVIPAGLEVKTQAVPLAQLADHWGAADSQLRTVFTME</sequence>
<name>A0A840REW2_9NEIS</name>
<feature type="domain" description="Enoyl reductase (ER)" evidence="1">
    <location>
        <begin position="10"/>
        <end position="284"/>
    </location>
</feature>
<dbReference type="InterPro" id="IPR011032">
    <property type="entry name" value="GroES-like_sf"/>
</dbReference>
<dbReference type="RefSeq" id="WP_184099336.1">
    <property type="nucleotide sequence ID" value="NZ_JACHHN010000003.1"/>
</dbReference>
<accession>A0A840REW2</accession>
<evidence type="ECO:0000259" key="1">
    <source>
        <dbReference type="SMART" id="SM00829"/>
    </source>
</evidence>
<dbReference type="Proteomes" id="UP000543030">
    <property type="component" value="Unassembled WGS sequence"/>
</dbReference>
<dbReference type="AlphaFoldDB" id="A0A840REW2"/>
<reference evidence="2 3" key="1">
    <citation type="submission" date="2020-08" db="EMBL/GenBank/DDBJ databases">
        <title>Genomic Encyclopedia of Type Strains, Phase IV (KMG-IV): sequencing the most valuable type-strain genomes for metagenomic binning, comparative biology and taxonomic classification.</title>
        <authorList>
            <person name="Goeker M."/>
        </authorList>
    </citation>
    <scope>NUCLEOTIDE SEQUENCE [LARGE SCALE GENOMIC DNA]</scope>
    <source>
        <strain evidence="2 3">DSM 18233</strain>
    </source>
</reference>
<evidence type="ECO:0000313" key="2">
    <source>
        <dbReference type="EMBL" id="MBB5190883.1"/>
    </source>
</evidence>
<gene>
    <name evidence="2" type="ORF">HNQ50_001606</name>
</gene>
<dbReference type="InterPro" id="IPR051397">
    <property type="entry name" value="Zn-ADH-like_protein"/>
</dbReference>
<comment type="caution">
    <text evidence="2">The sequence shown here is derived from an EMBL/GenBank/DDBJ whole genome shotgun (WGS) entry which is preliminary data.</text>
</comment>
<keyword evidence="2" id="KW-0560">Oxidoreductase</keyword>
<protein>
    <submittedName>
        <fullName evidence="2">NADPH2:quinone reductase</fullName>
        <ecNumber evidence="2">1.6.5.5</ecNumber>
    </submittedName>
</protein>
<dbReference type="Gene3D" id="3.90.180.10">
    <property type="entry name" value="Medium-chain alcohol dehydrogenases, catalytic domain"/>
    <property type="match status" value="1"/>
</dbReference>